<dbReference type="GO" id="GO:0004553">
    <property type="term" value="F:hydrolase activity, hydrolyzing O-glycosyl compounds"/>
    <property type="evidence" value="ECO:0007669"/>
    <property type="project" value="InterPro"/>
</dbReference>
<dbReference type="SUPFAM" id="SSF49344">
    <property type="entry name" value="CBD9-like"/>
    <property type="match status" value="1"/>
</dbReference>
<dbReference type="InterPro" id="IPR045670">
    <property type="entry name" value="DUF5916"/>
</dbReference>
<dbReference type="Proteomes" id="UP000316609">
    <property type="component" value="Unassembled WGS sequence"/>
</dbReference>
<organism evidence="3 4">
    <name type="scientific">Eiseniibacteriota bacterium</name>
    <dbReference type="NCBI Taxonomy" id="2212470"/>
    <lineage>
        <taxon>Bacteria</taxon>
        <taxon>Candidatus Eiseniibacteriota</taxon>
    </lineage>
</organism>
<feature type="domain" description="DUF5916" evidence="2">
    <location>
        <begin position="421"/>
        <end position="789"/>
    </location>
</feature>
<name>A0A538TUF4_UNCEI</name>
<sequence>REGAPATLRTEVRVIYDDDALYVGARMFDPAPDSIAARLSRRDVSIAADRFAVYLDPYHDHRTGYYFMVNAAGTLFDGTLSNDVSDDKAWDGVWEGRARVDGQGWSAEMRIPYNQLRFDHAARSVWGVNFGRSIPRRREEDLLVYRPRKASGFVSRFPDLVGIDEIAPGAGVELWPYVTTKGEYLQHDVGDPFNDGSRLRLNNGGDLRMGVGSRMTLNASINPDFGQVEVDPAVVNLADVETFLDEKRPFFVEGASTFDFGRQGAGDYWDYKWDDPLFFYSRRIGREPQGKAPKSDYDDVPAGARILGALKLIGRITPSWNFGTLHAVTGREMARLATGDRRWRAEVEPLTYYGVARGQRQIGNRLGIGFLGTATVRSLDDARLRNQLSRSAFLGGIDGWVFLDRGQTWVLSGWSATTRVAGNAAETIRLQRSSAHYFQRPDADYVEVDSSATSLSGWGSRYWINKQKGATQFNAAIGSLTPGFEANDLGYQKQADLVNAHVGAGYKWTRQGRVRRYQSVKAALFGTWDHGGDALTHGVQVSGYTEFNNANTLSYYASFRPQSLDNRLTRGGPLALARPTWLFGNEFQSDTQQKLYTYLSLSGSWSESGSWDVQAYPSMAWNPVPVVNLKIGPGWERLHEDAQYVTSASDRLATGTYGRRYVFGTLDQTTISASLRLNWTFSPRLSLETYVQPYLSSADYRDFRSLVRARSYDFAPYAYAGDPAFTVRSLKGDAVLRWEYRPGSVLFLVWTQKRSEQDAAGELNVPVSVDRLARLRPNNVYLVKLSYYFTP</sequence>
<feature type="domain" description="DUF5916" evidence="2">
    <location>
        <begin position="174"/>
        <end position="378"/>
    </location>
</feature>
<dbReference type="EMBL" id="VBOY01000046">
    <property type="protein sequence ID" value="TMQ67228.1"/>
    <property type="molecule type" value="Genomic_DNA"/>
</dbReference>
<dbReference type="GO" id="GO:0016052">
    <property type="term" value="P:carbohydrate catabolic process"/>
    <property type="evidence" value="ECO:0007669"/>
    <property type="project" value="InterPro"/>
</dbReference>
<dbReference type="Pfam" id="PF06452">
    <property type="entry name" value="CBM9_1"/>
    <property type="match status" value="1"/>
</dbReference>
<dbReference type="CDD" id="cd09618">
    <property type="entry name" value="CBM9_like_2"/>
    <property type="match status" value="1"/>
</dbReference>
<dbReference type="Pfam" id="PF19313">
    <property type="entry name" value="DUF5916"/>
    <property type="match status" value="2"/>
</dbReference>
<proteinExistence type="predicted"/>
<feature type="non-terminal residue" evidence="3">
    <location>
        <position position="1"/>
    </location>
</feature>
<gene>
    <name evidence="3" type="ORF">E6K78_05435</name>
</gene>
<evidence type="ECO:0000313" key="4">
    <source>
        <dbReference type="Proteomes" id="UP000316609"/>
    </source>
</evidence>
<dbReference type="InterPro" id="IPR010502">
    <property type="entry name" value="Carb-bd_dom_fam9"/>
</dbReference>
<evidence type="ECO:0008006" key="5">
    <source>
        <dbReference type="Google" id="ProtNLM"/>
    </source>
</evidence>
<feature type="domain" description="Carbohydrate-binding" evidence="1">
    <location>
        <begin position="6"/>
        <end position="120"/>
    </location>
</feature>
<dbReference type="Gene3D" id="2.60.40.1190">
    <property type="match status" value="1"/>
</dbReference>
<reference evidence="3 4" key="1">
    <citation type="journal article" date="2019" name="Nat. Microbiol.">
        <title>Mediterranean grassland soil C-N compound turnover is dependent on rainfall and depth, and is mediated by genomically divergent microorganisms.</title>
        <authorList>
            <person name="Diamond S."/>
            <person name="Andeer P.F."/>
            <person name="Li Z."/>
            <person name="Crits-Christoph A."/>
            <person name="Burstein D."/>
            <person name="Anantharaman K."/>
            <person name="Lane K.R."/>
            <person name="Thomas B.C."/>
            <person name="Pan C."/>
            <person name="Northen T.R."/>
            <person name="Banfield J.F."/>
        </authorList>
    </citation>
    <scope>NUCLEOTIDE SEQUENCE [LARGE SCALE GENOMIC DNA]</scope>
    <source>
        <strain evidence="3">WS_8</strain>
    </source>
</reference>
<evidence type="ECO:0000259" key="1">
    <source>
        <dbReference type="Pfam" id="PF06452"/>
    </source>
</evidence>
<dbReference type="AlphaFoldDB" id="A0A538TUF4"/>
<accession>A0A538TUF4</accession>
<comment type="caution">
    <text evidence="3">The sequence shown here is derived from an EMBL/GenBank/DDBJ whole genome shotgun (WGS) entry which is preliminary data.</text>
</comment>
<dbReference type="GO" id="GO:0030246">
    <property type="term" value="F:carbohydrate binding"/>
    <property type="evidence" value="ECO:0007669"/>
    <property type="project" value="InterPro"/>
</dbReference>
<evidence type="ECO:0000313" key="3">
    <source>
        <dbReference type="EMBL" id="TMQ67228.1"/>
    </source>
</evidence>
<evidence type="ECO:0000259" key="2">
    <source>
        <dbReference type="Pfam" id="PF19313"/>
    </source>
</evidence>
<protein>
    <recommendedName>
        <fullName evidence="5">Carbohydrate binding family 9 domain-containing protein</fullName>
    </recommendedName>
</protein>